<comment type="caution">
    <text evidence="9">The sequence shown here is derived from an EMBL/GenBank/DDBJ whole genome shotgun (WGS) entry which is preliminary data.</text>
</comment>
<keyword evidence="8" id="KW-0732">Signal</keyword>
<reference evidence="9 10" key="1">
    <citation type="journal article" date="2016" name="BMC Genomics">
        <title>Combined genomic and structural analyses of a cultured magnetotactic bacterium reveals its niche adaptation to a dynamic environment.</title>
        <authorList>
            <person name="Araujo A.C."/>
            <person name="Morillo V."/>
            <person name="Cypriano J."/>
            <person name="Teixeira L.C."/>
            <person name="Leao P."/>
            <person name="Lyra S."/>
            <person name="Almeida L.G."/>
            <person name="Bazylinski D.A."/>
            <person name="Vasconcellos A.T."/>
            <person name="Abreu F."/>
            <person name="Lins U."/>
        </authorList>
    </citation>
    <scope>NUCLEOTIDE SEQUENCE [LARGE SCALE GENOMIC DNA]</scope>
    <source>
        <strain evidence="9 10">IT-1</strain>
    </source>
</reference>
<dbReference type="Gene3D" id="1.20.1600.10">
    <property type="entry name" value="Outer membrane efflux proteins (OEP)"/>
    <property type="match status" value="1"/>
</dbReference>
<dbReference type="Proteomes" id="UP000194003">
    <property type="component" value="Unassembled WGS sequence"/>
</dbReference>
<accession>A0A1Y2K1E2</accession>
<feature type="signal peptide" evidence="8">
    <location>
        <begin position="1"/>
        <end position="23"/>
    </location>
</feature>
<dbReference type="AlphaFoldDB" id="A0A1Y2K1E2"/>
<evidence type="ECO:0000256" key="7">
    <source>
        <dbReference type="ARBA" id="ARBA00023237"/>
    </source>
</evidence>
<keyword evidence="6" id="KW-0472">Membrane</keyword>
<gene>
    <name evidence="9" type="ORF">MAIT1_01860</name>
</gene>
<keyword evidence="10" id="KW-1185">Reference proteome</keyword>
<dbReference type="InterPro" id="IPR051906">
    <property type="entry name" value="TolC-like"/>
</dbReference>
<keyword evidence="3" id="KW-0813">Transport</keyword>
<dbReference type="InterPro" id="IPR003423">
    <property type="entry name" value="OMP_efflux"/>
</dbReference>
<dbReference type="SUPFAM" id="SSF56954">
    <property type="entry name" value="Outer membrane efflux proteins (OEP)"/>
    <property type="match status" value="1"/>
</dbReference>
<keyword evidence="7" id="KW-0998">Cell outer membrane</keyword>
<evidence type="ECO:0000256" key="4">
    <source>
        <dbReference type="ARBA" id="ARBA00022452"/>
    </source>
</evidence>
<feature type="chain" id="PRO_5012734214" evidence="8">
    <location>
        <begin position="24"/>
        <end position="480"/>
    </location>
</feature>
<evidence type="ECO:0000256" key="8">
    <source>
        <dbReference type="SAM" id="SignalP"/>
    </source>
</evidence>
<dbReference type="NCBIfam" id="TIGR01844">
    <property type="entry name" value="type_I_sec_TolC"/>
    <property type="match status" value="1"/>
</dbReference>
<dbReference type="GO" id="GO:1990281">
    <property type="term" value="C:efflux pump complex"/>
    <property type="evidence" value="ECO:0007669"/>
    <property type="project" value="TreeGrafter"/>
</dbReference>
<dbReference type="PANTHER" id="PTHR30026:SF22">
    <property type="entry name" value="OUTER MEMBRANE EFFLUX PROTEIN"/>
    <property type="match status" value="1"/>
</dbReference>
<evidence type="ECO:0000256" key="3">
    <source>
        <dbReference type="ARBA" id="ARBA00022448"/>
    </source>
</evidence>
<proteinExistence type="inferred from homology"/>
<dbReference type="InterPro" id="IPR010130">
    <property type="entry name" value="T1SS_OMP_TolC"/>
</dbReference>
<dbReference type="PANTHER" id="PTHR30026">
    <property type="entry name" value="OUTER MEMBRANE PROTEIN TOLC"/>
    <property type="match status" value="1"/>
</dbReference>
<dbReference type="GO" id="GO:0009279">
    <property type="term" value="C:cell outer membrane"/>
    <property type="evidence" value="ECO:0007669"/>
    <property type="project" value="UniProtKB-SubCell"/>
</dbReference>
<evidence type="ECO:0000313" key="9">
    <source>
        <dbReference type="EMBL" id="OSM01818.1"/>
    </source>
</evidence>
<dbReference type="STRING" id="1434232.MAIT1_01860"/>
<evidence type="ECO:0000256" key="1">
    <source>
        <dbReference type="ARBA" id="ARBA00004442"/>
    </source>
</evidence>
<dbReference type="GO" id="GO:0015288">
    <property type="term" value="F:porin activity"/>
    <property type="evidence" value="ECO:0007669"/>
    <property type="project" value="TreeGrafter"/>
</dbReference>
<sequence length="480" mass="52072">MRPKRLLLASAAILLASAAPVHAESLTEALRATLQTNPEIRSALENRQASEQLALQASGARLPTVDVTADYGKEASDNTTTRGLSEGTYTLTRGDSAVTITQPLFDGFAAQHDISRAEKTLESSDYAYQRTAEAVGMTAVEAYLEALKQRKLRKLAEENIALHQEILDKVKAKAEGGAGNEADVQQTQSRLALAQATLSAIDGALRIADARYERIVGHPPQDLQEPTLDAEALPKALDQAIKAATTEHPAIVGAGLDVAAAQSNYENALSAFMPTVNLELAYSNNANVSGTRGYAKALSALVKLSYNLYNGGRDEGVRHERANRVNQSREALEVARRSTQEAVVVAWESLAMAQERVALLEKQVQVSQDVVKAYADQFKLGKRTLLDLLNGENELYTAKTSYTSEKFAFMTAHYRLWNSLGVLRDALDAPLPERPAAAKRHTVLETFLRRGLDQLKTLPGKGVEQVKSLGDWGQGVIQGK</sequence>
<evidence type="ECO:0000256" key="5">
    <source>
        <dbReference type="ARBA" id="ARBA00022692"/>
    </source>
</evidence>
<keyword evidence="5" id="KW-0812">Transmembrane</keyword>
<comment type="similarity">
    <text evidence="2">Belongs to the outer membrane factor (OMF) (TC 1.B.17) family.</text>
</comment>
<organism evidence="9 10">
    <name type="scientific">Magnetofaba australis IT-1</name>
    <dbReference type="NCBI Taxonomy" id="1434232"/>
    <lineage>
        <taxon>Bacteria</taxon>
        <taxon>Pseudomonadati</taxon>
        <taxon>Pseudomonadota</taxon>
        <taxon>Magnetococcia</taxon>
        <taxon>Magnetococcales</taxon>
        <taxon>Magnetococcaceae</taxon>
        <taxon>Magnetofaba</taxon>
    </lineage>
</organism>
<keyword evidence="4" id="KW-1134">Transmembrane beta strand</keyword>
<evidence type="ECO:0000256" key="6">
    <source>
        <dbReference type="ARBA" id="ARBA00023136"/>
    </source>
</evidence>
<evidence type="ECO:0000256" key="2">
    <source>
        <dbReference type="ARBA" id="ARBA00007613"/>
    </source>
</evidence>
<protein>
    <submittedName>
        <fullName evidence="9">Putative TolC family type I secretion outer membrane protein</fullName>
    </submittedName>
</protein>
<dbReference type="Pfam" id="PF02321">
    <property type="entry name" value="OEP"/>
    <property type="match status" value="2"/>
</dbReference>
<dbReference type="EMBL" id="LVJN01000020">
    <property type="protein sequence ID" value="OSM01818.1"/>
    <property type="molecule type" value="Genomic_DNA"/>
</dbReference>
<dbReference type="GO" id="GO:0015562">
    <property type="term" value="F:efflux transmembrane transporter activity"/>
    <property type="evidence" value="ECO:0007669"/>
    <property type="project" value="InterPro"/>
</dbReference>
<name>A0A1Y2K1E2_9PROT</name>
<comment type="subcellular location">
    <subcellularLocation>
        <location evidence="1">Cell outer membrane</location>
    </subcellularLocation>
</comment>
<evidence type="ECO:0000313" key="10">
    <source>
        <dbReference type="Proteomes" id="UP000194003"/>
    </source>
</evidence>